<feature type="compositionally biased region" description="Low complexity" evidence="2">
    <location>
        <begin position="179"/>
        <end position="198"/>
    </location>
</feature>
<dbReference type="SUPFAM" id="SSF117916">
    <property type="entry name" value="Fe-S cluster assembly (FSCA) domain-like"/>
    <property type="match status" value="1"/>
</dbReference>
<evidence type="ECO:0000313" key="5">
    <source>
        <dbReference type="Proteomes" id="UP000218209"/>
    </source>
</evidence>
<keyword evidence="5" id="KW-1185">Reference proteome</keyword>
<reference evidence="4 5" key="1">
    <citation type="submission" date="2017-03" db="EMBL/GenBank/DDBJ databases">
        <title>WGS assembly of Porphyra umbilicalis.</title>
        <authorList>
            <person name="Brawley S.H."/>
            <person name="Blouin N.A."/>
            <person name="Ficko-Blean E."/>
            <person name="Wheeler G.L."/>
            <person name="Lohr M."/>
            <person name="Goodson H.V."/>
            <person name="Jenkins J.W."/>
            <person name="Blaby-Haas C.E."/>
            <person name="Helliwell K.E."/>
            <person name="Chan C."/>
            <person name="Marriage T."/>
            <person name="Bhattacharya D."/>
            <person name="Klein A.S."/>
            <person name="Badis Y."/>
            <person name="Brodie J."/>
            <person name="Cao Y."/>
            <person name="Collen J."/>
            <person name="Dittami S.M."/>
            <person name="Gachon C.M."/>
            <person name="Green B.R."/>
            <person name="Karpowicz S."/>
            <person name="Kim J.W."/>
            <person name="Kudahl U."/>
            <person name="Lin S."/>
            <person name="Michel G."/>
            <person name="Mittag M."/>
            <person name="Olson B.J."/>
            <person name="Pangilinan J."/>
            <person name="Peng Y."/>
            <person name="Qiu H."/>
            <person name="Shu S."/>
            <person name="Singer J.T."/>
            <person name="Smith A.G."/>
            <person name="Sprecher B.N."/>
            <person name="Wagner V."/>
            <person name="Wang W."/>
            <person name="Wang Z.-Y."/>
            <person name="Yan J."/>
            <person name="Yarish C."/>
            <person name="Zoeuner-Riek S."/>
            <person name="Zhuang Y."/>
            <person name="Zou Y."/>
            <person name="Lindquist E.A."/>
            <person name="Grimwood J."/>
            <person name="Barry K."/>
            <person name="Rokhsar D.S."/>
            <person name="Schmutz J."/>
            <person name="Stiller J.W."/>
            <person name="Grossman A.R."/>
            <person name="Prochnik S.E."/>
        </authorList>
    </citation>
    <scope>NUCLEOTIDE SEQUENCE [LARGE SCALE GENOMIC DNA]</scope>
    <source>
        <strain evidence="4">4086291</strain>
    </source>
</reference>
<dbReference type="PANTHER" id="PTHR11178:SF15">
    <property type="entry name" value="NIFU-LIKE PROTEIN 1, CHLOROPLASTIC"/>
    <property type="match status" value="1"/>
</dbReference>
<evidence type="ECO:0000256" key="1">
    <source>
        <dbReference type="ARBA" id="ARBA00006420"/>
    </source>
</evidence>
<evidence type="ECO:0000313" key="4">
    <source>
        <dbReference type="EMBL" id="OSX78983.1"/>
    </source>
</evidence>
<dbReference type="GO" id="GO:0005198">
    <property type="term" value="F:structural molecule activity"/>
    <property type="evidence" value="ECO:0007669"/>
    <property type="project" value="UniProtKB-ARBA"/>
</dbReference>
<protein>
    <recommendedName>
        <fullName evidence="3">NIF system FeS cluster assembly NifU C-terminal domain-containing protein</fullName>
    </recommendedName>
</protein>
<feature type="domain" description="NIF system FeS cluster assembly NifU C-terminal" evidence="3">
    <location>
        <begin position="207"/>
        <end position="271"/>
    </location>
</feature>
<dbReference type="GO" id="GO:0016226">
    <property type="term" value="P:iron-sulfur cluster assembly"/>
    <property type="evidence" value="ECO:0007669"/>
    <property type="project" value="InterPro"/>
</dbReference>
<comment type="similarity">
    <text evidence="1">Belongs to the NifU family.</text>
</comment>
<organism evidence="4 5">
    <name type="scientific">Porphyra umbilicalis</name>
    <name type="common">Purple laver</name>
    <name type="synonym">Red alga</name>
    <dbReference type="NCBI Taxonomy" id="2786"/>
    <lineage>
        <taxon>Eukaryota</taxon>
        <taxon>Rhodophyta</taxon>
        <taxon>Bangiophyceae</taxon>
        <taxon>Bangiales</taxon>
        <taxon>Bangiaceae</taxon>
        <taxon>Porphyra</taxon>
    </lineage>
</organism>
<name>A0A1X6PEC1_PORUM</name>
<dbReference type="GO" id="GO:0009536">
    <property type="term" value="C:plastid"/>
    <property type="evidence" value="ECO:0007669"/>
    <property type="project" value="UniProtKB-ARBA"/>
</dbReference>
<dbReference type="Proteomes" id="UP000218209">
    <property type="component" value="Unassembled WGS sequence"/>
</dbReference>
<sequence>MFVGISRNVQAAVRAHVATRGRTEAASLVVKTWDYPSRSEMDACRDEWLADAAPDVPPGNGAAAQQWASSARDVSAVLGRDAGEAEKKLKLRKAMADMTLVDEAEAADRAAAAAAAAAGGTGGEADARRSNLVSAVTEDDWSGEIDAQTAATLSPPRAAPAPAAPPVAAPAVVSPFAAAPSAAGPATGAPAPAAPGAPTLELTPDNVDRVLDDVRPYLLSDGGNISVVSVDARSAAVVLRLEGACGSCASSTTTMKMGVERVLREAFPGLGDVSAVSEAPATPFGVAAVEAALDNVRGALNGLGGSVSCLTAANGEVVLLYSGPPKLAYGIELMLRDSVPGTMGVTFTDDDDDE</sequence>
<dbReference type="Pfam" id="PF01106">
    <property type="entry name" value="NifU"/>
    <property type="match status" value="1"/>
</dbReference>
<dbReference type="PANTHER" id="PTHR11178">
    <property type="entry name" value="IRON-SULFUR CLUSTER SCAFFOLD PROTEIN NFU-RELATED"/>
    <property type="match status" value="1"/>
</dbReference>
<dbReference type="FunFam" id="3.30.300.130:FF:000003">
    <property type="entry name" value="NifU-like protein 3, chloroplastic"/>
    <property type="match status" value="1"/>
</dbReference>
<dbReference type="GO" id="GO:0005739">
    <property type="term" value="C:mitochondrion"/>
    <property type="evidence" value="ECO:0007669"/>
    <property type="project" value="TreeGrafter"/>
</dbReference>
<evidence type="ECO:0000259" key="3">
    <source>
        <dbReference type="Pfam" id="PF01106"/>
    </source>
</evidence>
<evidence type="ECO:0000256" key="2">
    <source>
        <dbReference type="SAM" id="MobiDB-lite"/>
    </source>
</evidence>
<gene>
    <name evidence="4" type="ORF">BU14_0093s0026</name>
</gene>
<dbReference type="AlphaFoldDB" id="A0A1X6PEC1"/>
<proteinExistence type="inferred from homology"/>
<accession>A0A1X6PEC1</accession>
<dbReference type="GO" id="GO:0051536">
    <property type="term" value="F:iron-sulfur cluster binding"/>
    <property type="evidence" value="ECO:0007669"/>
    <property type="project" value="InterPro"/>
</dbReference>
<dbReference type="InterPro" id="IPR034904">
    <property type="entry name" value="FSCA_dom_sf"/>
</dbReference>
<dbReference type="Gene3D" id="3.30.300.130">
    <property type="entry name" value="Fe-S cluster assembly (FSCA)"/>
    <property type="match status" value="1"/>
</dbReference>
<dbReference type="OrthoDB" id="565552at2759"/>
<feature type="region of interest" description="Disordered" evidence="2">
    <location>
        <begin position="179"/>
        <end position="205"/>
    </location>
</feature>
<dbReference type="InterPro" id="IPR001075">
    <property type="entry name" value="NIF_FeS_clus_asmbl_NifU_C"/>
</dbReference>
<dbReference type="EMBL" id="KV918800">
    <property type="protein sequence ID" value="OSX78983.1"/>
    <property type="molecule type" value="Genomic_DNA"/>
</dbReference>
<dbReference type="GO" id="GO:0005506">
    <property type="term" value="F:iron ion binding"/>
    <property type="evidence" value="ECO:0007669"/>
    <property type="project" value="InterPro"/>
</dbReference>